<dbReference type="Pfam" id="PF12833">
    <property type="entry name" value="HTH_18"/>
    <property type="match status" value="1"/>
</dbReference>
<evidence type="ECO:0000256" key="2">
    <source>
        <dbReference type="ARBA" id="ARBA00023125"/>
    </source>
</evidence>
<dbReference type="InterPro" id="IPR018060">
    <property type="entry name" value="HTH_AraC"/>
</dbReference>
<dbReference type="SUPFAM" id="SSF51182">
    <property type="entry name" value="RmlC-like cupins"/>
    <property type="match status" value="1"/>
</dbReference>
<dbReference type="Pfam" id="PF02311">
    <property type="entry name" value="AraC_binding"/>
    <property type="match status" value="1"/>
</dbReference>
<protein>
    <submittedName>
        <fullName evidence="5">Helix-turn-helix transcriptional regulator</fullName>
    </submittedName>
</protein>
<dbReference type="AlphaFoldDB" id="A0A5C4TH63"/>
<dbReference type="InterPro" id="IPR014710">
    <property type="entry name" value="RmlC-like_jellyroll"/>
</dbReference>
<dbReference type="InterPro" id="IPR020449">
    <property type="entry name" value="Tscrpt_reg_AraC-type_HTH"/>
</dbReference>
<dbReference type="OrthoDB" id="9803764at2"/>
<evidence type="ECO:0000313" key="6">
    <source>
        <dbReference type="Proteomes" id="UP000307943"/>
    </source>
</evidence>
<evidence type="ECO:0000313" key="5">
    <source>
        <dbReference type="EMBL" id="TNJ67769.1"/>
    </source>
</evidence>
<evidence type="ECO:0000259" key="4">
    <source>
        <dbReference type="PROSITE" id="PS01124"/>
    </source>
</evidence>
<evidence type="ECO:0000256" key="3">
    <source>
        <dbReference type="ARBA" id="ARBA00023163"/>
    </source>
</evidence>
<dbReference type="SUPFAM" id="SSF46689">
    <property type="entry name" value="Homeodomain-like"/>
    <property type="match status" value="2"/>
</dbReference>
<dbReference type="GO" id="GO:0003700">
    <property type="term" value="F:DNA-binding transcription factor activity"/>
    <property type="evidence" value="ECO:0007669"/>
    <property type="project" value="InterPro"/>
</dbReference>
<proteinExistence type="predicted"/>
<dbReference type="Gene3D" id="1.10.10.60">
    <property type="entry name" value="Homeodomain-like"/>
    <property type="match status" value="2"/>
</dbReference>
<keyword evidence="3" id="KW-0804">Transcription</keyword>
<reference evidence="5 6" key="1">
    <citation type="submission" date="2019-05" db="EMBL/GenBank/DDBJ databases">
        <title>We sequenced the genome of Paenibacillus hemerocallicola KCTC 33185 for further insight into its adaptation and study the phylogeny of Paenibacillus.</title>
        <authorList>
            <person name="Narsing Rao M.P."/>
        </authorList>
    </citation>
    <scope>NUCLEOTIDE SEQUENCE [LARGE SCALE GENOMIC DNA]</scope>
    <source>
        <strain evidence="5 6">KCTC 33185</strain>
    </source>
</reference>
<organism evidence="5 6">
    <name type="scientific">Paenibacillus hemerocallicola</name>
    <dbReference type="NCBI Taxonomy" id="1172614"/>
    <lineage>
        <taxon>Bacteria</taxon>
        <taxon>Bacillati</taxon>
        <taxon>Bacillota</taxon>
        <taxon>Bacilli</taxon>
        <taxon>Bacillales</taxon>
        <taxon>Paenibacillaceae</taxon>
        <taxon>Paenibacillus</taxon>
    </lineage>
</organism>
<dbReference type="GO" id="GO:0043565">
    <property type="term" value="F:sequence-specific DNA binding"/>
    <property type="evidence" value="ECO:0007669"/>
    <property type="project" value="InterPro"/>
</dbReference>
<dbReference type="PRINTS" id="PR00032">
    <property type="entry name" value="HTHARAC"/>
</dbReference>
<dbReference type="PROSITE" id="PS01124">
    <property type="entry name" value="HTH_ARAC_FAMILY_2"/>
    <property type="match status" value="1"/>
</dbReference>
<dbReference type="Gene3D" id="2.60.120.10">
    <property type="entry name" value="Jelly Rolls"/>
    <property type="match status" value="1"/>
</dbReference>
<keyword evidence="1" id="KW-0805">Transcription regulation</keyword>
<keyword evidence="2" id="KW-0238">DNA-binding</keyword>
<dbReference type="InterPro" id="IPR011051">
    <property type="entry name" value="RmlC_Cupin_sf"/>
</dbReference>
<dbReference type="Proteomes" id="UP000307943">
    <property type="component" value="Unassembled WGS sequence"/>
</dbReference>
<dbReference type="InterPro" id="IPR003313">
    <property type="entry name" value="AraC-bd"/>
</dbReference>
<evidence type="ECO:0000256" key="1">
    <source>
        <dbReference type="ARBA" id="ARBA00023015"/>
    </source>
</evidence>
<dbReference type="PANTHER" id="PTHR43280:SF28">
    <property type="entry name" value="HTH-TYPE TRANSCRIPTIONAL ACTIVATOR RHAS"/>
    <property type="match status" value="1"/>
</dbReference>
<comment type="caution">
    <text evidence="5">The sequence shown here is derived from an EMBL/GenBank/DDBJ whole genome shotgun (WGS) entry which is preliminary data.</text>
</comment>
<dbReference type="EMBL" id="VDCQ01000003">
    <property type="protein sequence ID" value="TNJ67769.1"/>
    <property type="molecule type" value="Genomic_DNA"/>
</dbReference>
<name>A0A5C4TH63_9BACL</name>
<accession>A0A5C4TH63</accession>
<dbReference type="InterPro" id="IPR009057">
    <property type="entry name" value="Homeodomain-like_sf"/>
</dbReference>
<feature type="domain" description="HTH araC/xylS-type" evidence="4">
    <location>
        <begin position="192"/>
        <end position="291"/>
    </location>
</feature>
<dbReference type="PANTHER" id="PTHR43280">
    <property type="entry name" value="ARAC-FAMILY TRANSCRIPTIONAL REGULATOR"/>
    <property type="match status" value="1"/>
</dbReference>
<gene>
    <name evidence="5" type="ORF">FE784_03190</name>
</gene>
<sequence length="302" mass="35156">MYVGRIWAQLNGKGGSGMEPAGQLLNYFVHHLSSFRTKPFYHSHTDYEVYYFHGGSGSVLVGETSIDLVPGDLIIMNGIKRHGSVMRDTCARTMLRIEESSVQPLVQLPGTVDLFRPFRELQNGHWRLTGSRKEEVEHILAKIDRFYNQPGQVNVTRLRMAVAELLLFIYDCDERQPGRREDAAGEKESHVRNVIAYIEQHYMRDLSLDELAQGVHFSKYYVLRLFKEVTGMTVFEYIRRRRINEAKLLFTLNKAETVTDISYRLGFKQPTHFSRLFKQFVGQSPEQYRKQLEIMLADRNDR</sequence>
<dbReference type="SMART" id="SM00342">
    <property type="entry name" value="HTH_ARAC"/>
    <property type="match status" value="1"/>
</dbReference>
<keyword evidence="6" id="KW-1185">Reference proteome</keyword>